<feature type="compositionally biased region" description="Acidic residues" evidence="1">
    <location>
        <begin position="478"/>
        <end position="494"/>
    </location>
</feature>
<evidence type="ECO:0000256" key="2">
    <source>
        <dbReference type="SAM" id="Phobius"/>
    </source>
</evidence>
<evidence type="ECO:0000313" key="3">
    <source>
        <dbReference type="EMBL" id="KAJ6695980.1"/>
    </source>
</evidence>
<feature type="region of interest" description="Disordered" evidence="1">
    <location>
        <begin position="240"/>
        <end position="529"/>
    </location>
</feature>
<feature type="compositionally biased region" description="Polar residues" evidence="1">
    <location>
        <begin position="192"/>
        <end position="215"/>
    </location>
</feature>
<dbReference type="SUPFAM" id="SSF101447">
    <property type="entry name" value="Formin homology 2 domain (FH2 domain)"/>
    <property type="match status" value="1"/>
</dbReference>
<feature type="compositionally biased region" description="Polar residues" evidence="1">
    <location>
        <begin position="269"/>
        <end position="286"/>
    </location>
</feature>
<feature type="compositionally biased region" description="Basic and acidic residues" evidence="1">
    <location>
        <begin position="399"/>
        <end position="421"/>
    </location>
</feature>
<dbReference type="Pfam" id="PF05553">
    <property type="entry name" value="DUF761"/>
    <property type="match status" value="1"/>
</dbReference>
<accession>A0A9Q0PX21</accession>
<name>A0A9Q0PX21_9ROSI</name>
<dbReference type="Proteomes" id="UP001151752">
    <property type="component" value="Chromosome 3"/>
</dbReference>
<evidence type="ECO:0008006" key="5">
    <source>
        <dbReference type="Google" id="ProtNLM"/>
    </source>
</evidence>
<organism evidence="3 4">
    <name type="scientific">Salix koriyanagi</name>
    <dbReference type="NCBI Taxonomy" id="2511006"/>
    <lineage>
        <taxon>Eukaryota</taxon>
        <taxon>Viridiplantae</taxon>
        <taxon>Streptophyta</taxon>
        <taxon>Embryophyta</taxon>
        <taxon>Tracheophyta</taxon>
        <taxon>Spermatophyta</taxon>
        <taxon>Magnoliopsida</taxon>
        <taxon>eudicotyledons</taxon>
        <taxon>Gunneridae</taxon>
        <taxon>Pentapetalae</taxon>
        <taxon>rosids</taxon>
        <taxon>fabids</taxon>
        <taxon>Malpighiales</taxon>
        <taxon>Salicaceae</taxon>
        <taxon>Saliceae</taxon>
        <taxon>Salix</taxon>
    </lineage>
</organism>
<dbReference type="InterPro" id="IPR008480">
    <property type="entry name" value="DUF761_pln"/>
</dbReference>
<feature type="region of interest" description="Disordered" evidence="1">
    <location>
        <begin position="184"/>
        <end position="215"/>
    </location>
</feature>
<keyword evidence="4" id="KW-1185">Reference proteome</keyword>
<reference evidence="3" key="2">
    <citation type="journal article" date="2023" name="Int. J. Mol. Sci.">
        <title>De Novo Assembly and Annotation of 11 Diverse Shrub Willow (Salix) Genomes Reveals Novel Gene Organization in Sex-Linked Regions.</title>
        <authorList>
            <person name="Hyden B."/>
            <person name="Feng K."/>
            <person name="Yates T.B."/>
            <person name="Jawdy S."/>
            <person name="Cereghino C."/>
            <person name="Smart L.B."/>
            <person name="Muchero W."/>
        </authorList>
    </citation>
    <scope>NUCLEOTIDE SEQUENCE</scope>
    <source>
        <tissue evidence="3">Shoot tip</tissue>
    </source>
</reference>
<dbReference type="AlphaFoldDB" id="A0A9Q0PX21"/>
<keyword evidence="2" id="KW-0812">Transmembrane</keyword>
<gene>
    <name evidence="3" type="ORF">OIU74_014982</name>
</gene>
<dbReference type="EMBL" id="JAPFFM010000017">
    <property type="protein sequence ID" value="KAJ6695980.1"/>
    <property type="molecule type" value="Genomic_DNA"/>
</dbReference>
<evidence type="ECO:0000256" key="1">
    <source>
        <dbReference type="SAM" id="MobiDB-lite"/>
    </source>
</evidence>
<dbReference type="PANTHER" id="PTHR34059:SF1">
    <property type="entry name" value="EXPRESSED PROTEIN"/>
    <property type="match status" value="1"/>
</dbReference>
<feature type="region of interest" description="Disordered" evidence="1">
    <location>
        <begin position="546"/>
        <end position="565"/>
    </location>
</feature>
<feature type="compositionally biased region" description="Pro residues" evidence="1">
    <location>
        <begin position="330"/>
        <end position="342"/>
    </location>
</feature>
<evidence type="ECO:0000313" key="4">
    <source>
        <dbReference type="Proteomes" id="UP001151752"/>
    </source>
</evidence>
<feature type="compositionally biased region" description="Basic and acidic residues" evidence="1">
    <location>
        <begin position="356"/>
        <end position="378"/>
    </location>
</feature>
<keyword evidence="2" id="KW-0472">Membrane</keyword>
<proteinExistence type="predicted"/>
<sequence length="565" mass="63258">MADAAYHTKYQQQNQGNPTKYYTHFLYKALIVTIFLVILPLFPSQAPEFINQTLNTRGWEFLHLVFVGIAVSYGLFSRRNDETEKENSSCSNQAKFDNAQSYVSRFLQVSSVFDDDVDSPPKSGETKVQTWSNQYYRNDPVVVVAEQNSVLDEEQRVTSSRIGEKPLLLPVRSLKSRVIAADVDETGEESTGRSASIRRSNSTGSKRFSSNSSKYKSGEFGGWDYQGLEENLKENVVLPSPIPWRSRSGRMEMKEEADIPPSSEESEYNRSFNSQIPRSARTGSATSSPKLSPSPSFSSPKKFSASPSFSSEVQGKSAEDSVRKKSIYRSPPPPPPPPPPPMNRRSSTMKPSFSAIHDEAFLERELKRSFTTEPKDLNRGGNLTVPKSVKTSRSNDFLGEARKEKEFDDRITSKAEKRSKQVEASAMERTGRKTVGFDQSSFKTDRQNRHSVTFTPPSTFMEFPEEEKEEFVEKLAMESDEESETEEEGEDEDIAGNSFASGKATLPEKEAAADSSASDGGPDVDKKADEFIAKFREQIRLQRIESIKKSSAQIRRNPSSVLTQG</sequence>
<reference evidence="3" key="1">
    <citation type="submission" date="2022-11" db="EMBL/GenBank/DDBJ databases">
        <authorList>
            <person name="Hyden B.L."/>
            <person name="Feng K."/>
            <person name="Yates T."/>
            <person name="Jawdy S."/>
            <person name="Smart L.B."/>
            <person name="Muchero W."/>
        </authorList>
    </citation>
    <scope>NUCLEOTIDE SEQUENCE</scope>
    <source>
        <tissue evidence="3">Shoot tip</tissue>
    </source>
</reference>
<keyword evidence="2" id="KW-1133">Transmembrane helix</keyword>
<feature type="compositionally biased region" description="Low complexity" evidence="1">
    <location>
        <begin position="287"/>
        <end position="311"/>
    </location>
</feature>
<feature type="transmembrane region" description="Helical" evidence="2">
    <location>
        <begin position="25"/>
        <end position="46"/>
    </location>
</feature>
<protein>
    <recommendedName>
        <fullName evidence="5">Hydroxyproline-rich glycoprotein family protein</fullName>
    </recommendedName>
</protein>
<dbReference type="PANTHER" id="PTHR34059">
    <property type="entry name" value="EXPRESSED PROTEIN"/>
    <property type="match status" value="1"/>
</dbReference>
<comment type="caution">
    <text evidence="3">The sequence shown here is derived from an EMBL/GenBank/DDBJ whole genome shotgun (WGS) entry which is preliminary data.</text>
</comment>
<feature type="compositionally biased region" description="Polar residues" evidence="1">
    <location>
        <begin position="549"/>
        <end position="565"/>
    </location>
</feature>